<dbReference type="EC" id="2.7.11.1" evidence="3"/>
<dbReference type="PROSITE" id="PS00107">
    <property type="entry name" value="PROTEIN_KINASE_ATP"/>
    <property type="match status" value="1"/>
</dbReference>
<dbReference type="STRING" id="4577.A0A1D6QSW7"/>
<keyword evidence="7" id="KW-0808">Transferase</keyword>
<dbReference type="EMBL" id="CM000780">
    <property type="protein sequence ID" value="AQK60559.1"/>
    <property type="molecule type" value="Genomic_DNA"/>
</dbReference>
<evidence type="ECO:0000256" key="6">
    <source>
        <dbReference type="ARBA" id="ARBA00022614"/>
    </source>
</evidence>
<feature type="domain" description="Protein kinase" evidence="18">
    <location>
        <begin position="415"/>
        <end position="615"/>
    </location>
</feature>
<dbReference type="PANTHER" id="PTHR48005">
    <property type="entry name" value="LEUCINE RICH REPEAT KINASE 2"/>
    <property type="match status" value="1"/>
</dbReference>
<evidence type="ECO:0000256" key="1">
    <source>
        <dbReference type="ARBA" id="ARBA00004162"/>
    </source>
</evidence>
<dbReference type="Pfam" id="PF00069">
    <property type="entry name" value="Pkinase"/>
    <property type="match status" value="1"/>
</dbReference>
<gene>
    <name evidence="19" type="ORF">ZEAMMB73_Zm00001d053866</name>
</gene>
<dbReference type="InterPro" id="IPR008271">
    <property type="entry name" value="Ser/Thr_kinase_AS"/>
</dbReference>
<dbReference type="GO" id="GO:0004674">
    <property type="term" value="F:protein serine/threonine kinase activity"/>
    <property type="evidence" value="ECO:0007669"/>
    <property type="project" value="UniProtKB-KW"/>
</dbReference>
<evidence type="ECO:0000259" key="18">
    <source>
        <dbReference type="PROSITE" id="PS50011"/>
    </source>
</evidence>
<dbReference type="SUPFAM" id="SSF52058">
    <property type="entry name" value="L domain-like"/>
    <property type="match status" value="1"/>
</dbReference>
<dbReference type="InterPro" id="IPR017441">
    <property type="entry name" value="Protein_kinase_ATP_BS"/>
</dbReference>
<dbReference type="ExpressionAtlas" id="A0A1D6QSW7">
    <property type="expression patterns" value="baseline and differential"/>
</dbReference>
<dbReference type="PROSITE" id="PS51450">
    <property type="entry name" value="LRR"/>
    <property type="match status" value="1"/>
</dbReference>
<dbReference type="SMART" id="SM00220">
    <property type="entry name" value="S_TKc"/>
    <property type="match status" value="1"/>
</dbReference>
<keyword evidence="19" id="KW-0675">Receptor</keyword>
<keyword evidence="4" id="KW-1003">Cell membrane</keyword>
<evidence type="ECO:0000256" key="2">
    <source>
        <dbReference type="ARBA" id="ARBA00009592"/>
    </source>
</evidence>
<dbReference type="GO" id="GO:0005886">
    <property type="term" value="C:plasma membrane"/>
    <property type="evidence" value="ECO:0007669"/>
    <property type="project" value="UniProtKB-SubCell"/>
</dbReference>
<dbReference type="InterPro" id="IPR000719">
    <property type="entry name" value="Prot_kinase_dom"/>
</dbReference>
<dbReference type="Gene3D" id="3.80.10.10">
    <property type="entry name" value="Ribonuclease Inhibitor"/>
    <property type="match status" value="1"/>
</dbReference>
<dbReference type="GO" id="GO:0005524">
    <property type="term" value="F:ATP binding"/>
    <property type="evidence" value="ECO:0007669"/>
    <property type="project" value="UniProtKB-UniRule"/>
</dbReference>
<dbReference type="InterPro" id="IPR011009">
    <property type="entry name" value="Kinase-like_dom_sf"/>
</dbReference>
<dbReference type="SMR" id="A0A1D6QSW7"/>
<sequence>MDNNFTGTVPESLYSCSDLTALRLSSNGFHGQLSPGIGRLKSLRFLSLTNNSFTNVTNALQVLKSAPSLTTLLIGANFRGEAMPEDETIEGYRSLQVLSLADCSLSGEIPRWVSGLENLRELFLSSNRLTGPIPAWLSGLSLLFVLDVSNNSLAGEIPTALADLPMLRSETTVDDDDDDGGSSSQSAFPLPVYMAASLQYHRANYCPKLLNLGDNRLTGAVPPEIGRLKGLTQLNLSFNSLRGEVPQAVGNLTNLEVLDLSSNRLTGKIPRALESLHFLSYFNVSNNDLDGPVPAGGQFCTFPSSSFAGNPGMCGPMLVRRCSAASVEAGLPAPVRDAGLCGGDVVVFAVTFGVFVGVGVLINRLTAQGRREDNGYLETSTFNSSLEHGVIMVPQGKGNENKLTFSDIVKATNNFNKENIIGCGGYGLVYKAELPDGCKLAIKKLNDEMCLMEREFTAEVEALSMAQHDHLVPLWGYCIQGNSRFLIYSYMENGSLDDWLHNRDDDASTFLDWPTRLRIAQGASRGLSYIHNDCKPQIVHRDIKCSNILLDKELKAYVADFGLSRLILPNKTHVTTELVGTLGYIPPELATCSGPDNIKRTCPMGAGDELSGKAG</sequence>
<keyword evidence="6" id="KW-0433">Leucine-rich repeat</keyword>
<keyword evidence="10 17" id="KW-0547">Nucleotide-binding</keyword>
<keyword evidence="13" id="KW-1133">Transmembrane helix</keyword>
<dbReference type="SMART" id="SM00365">
    <property type="entry name" value="LRR_SD22"/>
    <property type="match status" value="2"/>
</dbReference>
<comment type="catalytic activity">
    <reaction evidence="16">
        <text>L-seryl-[protein] + ATP = O-phospho-L-seryl-[protein] + ADP + H(+)</text>
        <dbReference type="Rhea" id="RHEA:17989"/>
        <dbReference type="Rhea" id="RHEA-COMP:9863"/>
        <dbReference type="Rhea" id="RHEA-COMP:11604"/>
        <dbReference type="ChEBI" id="CHEBI:15378"/>
        <dbReference type="ChEBI" id="CHEBI:29999"/>
        <dbReference type="ChEBI" id="CHEBI:30616"/>
        <dbReference type="ChEBI" id="CHEBI:83421"/>
        <dbReference type="ChEBI" id="CHEBI:456216"/>
        <dbReference type="EC" id="2.7.11.1"/>
    </reaction>
</comment>
<evidence type="ECO:0000256" key="11">
    <source>
        <dbReference type="ARBA" id="ARBA00022777"/>
    </source>
</evidence>
<proteinExistence type="inferred from homology"/>
<dbReference type="Gene3D" id="1.10.510.10">
    <property type="entry name" value="Transferase(Phosphotransferase) domain 1"/>
    <property type="match status" value="1"/>
</dbReference>
<evidence type="ECO:0000256" key="5">
    <source>
        <dbReference type="ARBA" id="ARBA00022527"/>
    </source>
</evidence>
<name>A0A1D6QSW7_MAIZE</name>
<evidence type="ECO:0000256" key="12">
    <source>
        <dbReference type="ARBA" id="ARBA00022840"/>
    </source>
</evidence>
<dbReference type="AlphaFoldDB" id="A0A1D6QSW7"/>
<dbReference type="PANTHER" id="PTHR48005:SF81">
    <property type="entry name" value="OS02G0154200 PROTEIN"/>
    <property type="match status" value="1"/>
</dbReference>
<evidence type="ECO:0000256" key="16">
    <source>
        <dbReference type="ARBA" id="ARBA00048679"/>
    </source>
</evidence>
<protein>
    <recommendedName>
        <fullName evidence="3">non-specific serine/threonine protein kinase</fullName>
        <ecNumber evidence="3">2.7.11.1</ecNumber>
    </recommendedName>
</protein>
<evidence type="ECO:0000313" key="19">
    <source>
        <dbReference type="EMBL" id="AQK60559.1"/>
    </source>
</evidence>
<dbReference type="InterPro" id="IPR003591">
    <property type="entry name" value="Leu-rich_rpt_typical-subtyp"/>
</dbReference>
<comment type="similarity">
    <text evidence="2">Belongs to the RLP family.</text>
</comment>
<accession>A0A1D6QSW7</accession>
<dbReference type="PROSITE" id="PS50011">
    <property type="entry name" value="PROTEIN_KINASE_DOM"/>
    <property type="match status" value="1"/>
</dbReference>
<keyword evidence="8" id="KW-0812">Transmembrane</keyword>
<evidence type="ECO:0000256" key="14">
    <source>
        <dbReference type="ARBA" id="ARBA00023136"/>
    </source>
</evidence>
<dbReference type="PROSITE" id="PS00108">
    <property type="entry name" value="PROTEIN_KINASE_ST"/>
    <property type="match status" value="1"/>
</dbReference>
<organism evidence="19">
    <name type="scientific">Zea mays</name>
    <name type="common">Maize</name>
    <dbReference type="NCBI Taxonomy" id="4577"/>
    <lineage>
        <taxon>Eukaryota</taxon>
        <taxon>Viridiplantae</taxon>
        <taxon>Streptophyta</taxon>
        <taxon>Embryophyta</taxon>
        <taxon>Tracheophyta</taxon>
        <taxon>Spermatophyta</taxon>
        <taxon>Magnoliopsida</taxon>
        <taxon>Liliopsida</taxon>
        <taxon>Poales</taxon>
        <taxon>Poaceae</taxon>
        <taxon>PACMAD clade</taxon>
        <taxon>Panicoideae</taxon>
        <taxon>Andropogonodae</taxon>
        <taxon>Andropogoneae</taxon>
        <taxon>Tripsacinae</taxon>
        <taxon>Zea</taxon>
    </lineage>
</organism>
<evidence type="ECO:0000256" key="10">
    <source>
        <dbReference type="ARBA" id="ARBA00022741"/>
    </source>
</evidence>
<evidence type="ECO:0000256" key="15">
    <source>
        <dbReference type="ARBA" id="ARBA00047899"/>
    </source>
</evidence>
<dbReference type="FunFam" id="3.30.200.20:FF:000394">
    <property type="entry name" value="Leucine-rich repeat receptor-like protein kinase"/>
    <property type="match status" value="1"/>
</dbReference>
<dbReference type="Gene3D" id="3.30.200.20">
    <property type="entry name" value="Phosphorylase Kinase, domain 1"/>
    <property type="match status" value="1"/>
</dbReference>
<dbReference type="InterPro" id="IPR001611">
    <property type="entry name" value="Leu-rich_rpt"/>
</dbReference>
<keyword evidence="9" id="KW-0677">Repeat</keyword>
<dbReference type="InParanoid" id="A0A1D6QSW7"/>
<dbReference type="InterPro" id="IPR032675">
    <property type="entry name" value="LRR_dom_sf"/>
</dbReference>
<evidence type="ECO:0000256" key="8">
    <source>
        <dbReference type="ARBA" id="ARBA00022692"/>
    </source>
</evidence>
<evidence type="ECO:0000256" key="9">
    <source>
        <dbReference type="ARBA" id="ARBA00022737"/>
    </source>
</evidence>
<keyword evidence="12 17" id="KW-0067">ATP-binding</keyword>
<dbReference type="FunFam" id="3.80.10.10:FF:000213">
    <property type="entry name" value="Tyrosine-sulfated glycopeptide receptor 1"/>
    <property type="match status" value="1"/>
</dbReference>
<evidence type="ECO:0000256" key="3">
    <source>
        <dbReference type="ARBA" id="ARBA00012513"/>
    </source>
</evidence>
<evidence type="ECO:0000256" key="13">
    <source>
        <dbReference type="ARBA" id="ARBA00022989"/>
    </source>
</evidence>
<keyword evidence="11" id="KW-0418">Kinase</keyword>
<evidence type="ECO:0000256" key="4">
    <source>
        <dbReference type="ARBA" id="ARBA00022475"/>
    </source>
</evidence>
<dbReference type="FunFam" id="1.10.510.10:FF:001023">
    <property type="entry name" value="Os07g0541700 protein"/>
    <property type="match status" value="1"/>
</dbReference>
<keyword evidence="5" id="KW-0723">Serine/threonine-protein kinase</keyword>
<dbReference type="SUPFAM" id="SSF56112">
    <property type="entry name" value="Protein kinase-like (PK-like)"/>
    <property type="match status" value="1"/>
</dbReference>
<evidence type="ECO:0000256" key="7">
    <source>
        <dbReference type="ARBA" id="ARBA00022679"/>
    </source>
</evidence>
<dbReference type="InterPro" id="IPR051420">
    <property type="entry name" value="Ser_Thr_Kinases_DiverseReg"/>
</dbReference>
<dbReference type="Pfam" id="PF13855">
    <property type="entry name" value="LRR_8"/>
    <property type="match status" value="2"/>
</dbReference>
<keyword evidence="14" id="KW-0472">Membrane</keyword>
<feature type="binding site" evidence="17">
    <location>
        <position position="444"/>
    </location>
    <ligand>
        <name>ATP</name>
        <dbReference type="ChEBI" id="CHEBI:30616"/>
    </ligand>
</feature>
<evidence type="ECO:0000256" key="17">
    <source>
        <dbReference type="PROSITE-ProRule" id="PRU10141"/>
    </source>
</evidence>
<reference evidence="19" key="1">
    <citation type="submission" date="2015-12" db="EMBL/GenBank/DDBJ databases">
        <title>Update maize B73 reference genome by single molecule sequencing technologies.</title>
        <authorList>
            <consortium name="Maize Genome Sequencing Project"/>
            <person name="Ware D."/>
        </authorList>
    </citation>
    <scope>NUCLEOTIDE SEQUENCE</scope>
    <source>
        <tissue evidence="19">Seedling</tissue>
    </source>
</reference>
<comment type="catalytic activity">
    <reaction evidence="15">
        <text>L-threonyl-[protein] + ATP = O-phospho-L-threonyl-[protein] + ADP + H(+)</text>
        <dbReference type="Rhea" id="RHEA:46608"/>
        <dbReference type="Rhea" id="RHEA-COMP:11060"/>
        <dbReference type="Rhea" id="RHEA-COMP:11605"/>
        <dbReference type="ChEBI" id="CHEBI:15378"/>
        <dbReference type="ChEBI" id="CHEBI:30013"/>
        <dbReference type="ChEBI" id="CHEBI:30616"/>
        <dbReference type="ChEBI" id="CHEBI:61977"/>
        <dbReference type="ChEBI" id="CHEBI:456216"/>
        <dbReference type="EC" id="2.7.11.1"/>
    </reaction>
</comment>
<dbReference type="PRINTS" id="PR00019">
    <property type="entry name" value="LEURICHRPT"/>
</dbReference>
<comment type="subcellular location">
    <subcellularLocation>
        <location evidence="1">Cell membrane</location>
        <topology evidence="1">Single-pass membrane protein</topology>
    </subcellularLocation>
</comment>
<dbReference type="SMART" id="SM00369">
    <property type="entry name" value="LRR_TYP"/>
    <property type="match status" value="4"/>
</dbReference>